<dbReference type="PATRIC" id="fig|1409788.3.peg.809"/>
<evidence type="ECO:0008006" key="3">
    <source>
        <dbReference type="Google" id="ProtNLM"/>
    </source>
</evidence>
<dbReference type="SUPFAM" id="SSF53474">
    <property type="entry name" value="alpha/beta-Hydrolases"/>
    <property type="match status" value="1"/>
</dbReference>
<protein>
    <recommendedName>
        <fullName evidence="3">Phospholipase/carboxylesterase/thioesterase domain-containing protein</fullName>
    </recommendedName>
</protein>
<accession>A0A0L8VD78</accession>
<dbReference type="Proteomes" id="UP000036958">
    <property type="component" value="Unassembled WGS sequence"/>
</dbReference>
<dbReference type="STRING" id="1409788.NC99_07930"/>
<organism evidence="1 2">
    <name type="scientific">Sunxiuqinia dokdonensis</name>
    <dbReference type="NCBI Taxonomy" id="1409788"/>
    <lineage>
        <taxon>Bacteria</taxon>
        <taxon>Pseudomonadati</taxon>
        <taxon>Bacteroidota</taxon>
        <taxon>Bacteroidia</taxon>
        <taxon>Marinilabiliales</taxon>
        <taxon>Prolixibacteraceae</taxon>
        <taxon>Sunxiuqinia</taxon>
    </lineage>
</organism>
<evidence type="ECO:0000313" key="1">
    <source>
        <dbReference type="EMBL" id="KOH46401.1"/>
    </source>
</evidence>
<name>A0A0L8VD78_9BACT</name>
<proteinExistence type="predicted"/>
<keyword evidence="2" id="KW-1185">Reference proteome</keyword>
<dbReference type="InterPro" id="IPR029058">
    <property type="entry name" value="AB_hydrolase_fold"/>
</dbReference>
<comment type="caution">
    <text evidence="1">The sequence shown here is derived from an EMBL/GenBank/DDBJ whole genome shotgun (WGS) entry which is preliminary data.</text>
</comment>
<reference evidence="2" key="1">
    <citation type="submission" date="2015-07" db="EMBL/GenBank/DDBJ databases">
        <title>Genome sequencing of Sunxiuqinia dokdonensis strain SK.</title>
        <authorList>
            <person name="Ahn S."/>
            <person name="Kim B.-C."/>
        </authorList>
    </citation>
    <scope>NUCLEOTIDE SEQUENCE [LARGE SCALE GENOMIC DNA]</scope>
    <source>
        <strain evidence="2">SK</strain>
    </source>
</reference>
<gene>
    <name evidence="1" type="ORF">NC99_07930</name>
</gene>
<dbReference type="OrthoDB" id="1094867at2"/>
<dbReference type="RefSeq" id="WP_053179941.1">
    <property type="nucleotide sequence ID" value="NZ_LGIA01000029.1"/>
</dbReference>
<dbReference type="EMBL" id="LGIA01000029">
    <property type="protein sequence ID" value="KOH46401.1"/>
    <property type="molecule type" value="Genomic_DNA"/>
</dbReference>
<sequence>MKSKWLLLLSLFLAFSCGQEKGQLLQIEGNETAGFHFPYFLFIPEDMETANERILIVEPNNSGFTSDAFEEHLEKAKRTATKDFYLGNFLSRRLDYPLLVPVFPRPADNWHIYTHSLDRDAMNQQNNELERLDLQLLAMIDDAQARLTKMGYPVRQQFLLTGFSASGTFANRFSMIHPERILAVAAGGLNGLLMLPTDSLKGHAMNYPLGICDFADRFGKPFQLEGFRQTPQLWFMGELDDNDAIPYADGYDEDERTLIYQTLGEQMQPERWTNCALQYEIHHIEATIKTHPGIGHEHPELVKQDVLKFFKAAIDQAND</sequence>
<dbReference type="AlphaFoldDB" id="A0A0L8VD78"/>
<dbReference type="Gene3D" id="3.40.50.1820">
    <property type="entry name" value="alpha/beta hydrolase"/>
    <property type="match status" value="1"/>
</dbReference>
<evidence type="ECO:0000313" key="2">
    <source>
        <dbReference type="Proteomes" id="UP000036958"/>
    </source>
</evidence>
<dbReference type="PROSITE" id="PS51257">
    <property type="entry name" value="PROKAR_LIPOPROTEIN"/>
    <property type="match status" value="1"/>
</dbReference>